<keyword evidence="2" id="KW-1185">Reference proteome</keyword>
<evidence type="ECO:0000313" key="1">
    <source>
        <dbReference type="EMBL" id="KFM20075.1"/>
    </source>
</evidence>
<dbReference type="Proteomes" id="UP000029387">
    <property type="component" value="Unassembled WGS sequence"/>
</dbReference>
<feature type="non-terminal residue" evidence="1">
    <location>
        <position position="122"/>
    </location>
</feature>
<name>A0A087S2X1_9ARCH</name>
<proteinExistence type="predicted"/>
<protein>
    <submittedName>
        <fullName evidence="1">Uncharacterized protein</fullName>
    </submittedName>
</protein>
<gene>
    <name evidence="1" type="ORF">AAA799P11_00146</name>
</gene>
<evidence type="ECO:0000313" key="2">
    <source>
        <dbReference type="Proteomes" id="UP000029387"/>
    </source>
</evidence>
<reference evidence="1 2" key="1">
    <citation type="submission" date="2014-06" db="EMBL/GenBank/DDBJ databases">
        <authorList>
            <person name="Ngugi D.K."/>
            <person name="Blom J."/>
            <person name="Alam I."/>
            <person name="Rashid M."/>
            <person name="Baalawi W."/>
            <person name="Zhang G."/>
            <person name="Hikmawan T."/>
            <person name="Guan Y."/>
            <person name="Antunes A."/>
            <person name="Siam R."/>
            <person name="El-Dorry H."/>
            <person name="Bajic V."/>
            <person name="Stingl U."/>
        </authorList>
    </citation>
    <scope>NUCLEOTIDE SEQUENCE [LARGE SCALE GENOMIC DNA]</scope>
    <source>
        <strain evidence="1">SCGC AAA799-P11</strain>
    </source>
</reference>
<organism evidence="1 2">
    <name type="scientific">Marine Group I thaumarchaeote SCGC AAA799-P11</name>
    <dbReference type="NCBI Taxonomy" id="1502295"/>
    <lineage>
        <taxon>Archaea</taxon>
        <taxon>Nitrososphaerota</taxon>
        <taxon>Marine Group I</taxon>
    </lineage>
</organism>
<dbReference type="AlphaFoldDB" id="A0A087S2X1"/>
<dbReference type="EMBL" id="JOSZ01000002">
    <property type="protein sequence ID" value="KFM20075.1"/>
    <property type="molecule type" value="Genomic_DNA"/>
</dbReference>
<sequence>MHATKLFRIKKEFSSQQMNLDDTLIPSTLIEMYKKIPDYNTSQYIFMINNGKAVPSETLSFSLQYPKNYLLPKLQEFFDEFSELKNSITKKDNIIRGHEKSIKEQKIYTETALTEKDNIIRG</sequence>
<comment type="caution">
    <text evidence="1">The sequence shown here is derived from an EMBL/GenBank/DDBJ whole genome shotgun (WGS) entry which is preliminary data.</text>
</comment>
<accession>A0A087S2X1</accession>